<dbReference type="PROSITE" id="PS51186">
    <property type="entry name" value="GNAT"/>
    <property type="match status" value="1"/>
</dbReference>
<dbReference type="Proteomes" id="UP001314796">
    <property type="component" value="Unassembled WGS sequence"/>
</dbReference>
<reference evidence="2 3" key="1">
    <citation type="submission" date="2021-01" db="EMBL/GenBank/DDBJ databases">
        <title>Genomic Encyclopedia of Type Strains, Phase IV (KMG-IV): sequencing the most valuable type-strain genomes for metagenomic binning, comparative biology and taxonomic classification.</title>
        <authorList>
            <person name="Goeker M."/>
        </authorList>
    </citation>
    <scope>NUCLEOTIDE SEQUENCE [LARGE SCALE GENOMIC DNA]</scope>
    <source>
        <strain evidence="2 3">DSM 25890</strain>
    </source>
</reference>
<accession>A0ABS2NPF0</accession>
<evidence type="ECO:0000259" key="1">
    <source>
        <dbReference type="PROSITE" id="PS51186"/>
    </source>
</evidence>
<protein>
    <submittedName>
        <fullName evidence="2">GNAT superfamily N-acetyltransferase</fullName>
    </submittedName>
</protein>
<organism evidence="2 3">
    <name type="scientific">Alkaliphilus hydrothermalis</name>
    <dbReference type="NCBI Taxonomy" id="1482730"/>
    <lineage>
        <taxon>Bacteria</taxon>
        <taxon>Bacillati</taxon>
        <taxon>Bacillota</taxon>
        <taxon>Clostridia</taxon>
        <taxon>Peptostreptococcales</taxon>
        <taxon>Natronincolaceae</taxon>
        <taxon>Alkaliphilus</taxon>
    </lineage>
</organism>
<dbReference type="InterPro" id="IPR016181">
    <property type="entry name" value="Acyl_CoA_acyltransferase"/>
</dbReference>
<dbReference type="InterPro" id="IPR000182">
    <property type="entry name" value="GNAT_dom"/>
</dbReference>
<dbReference type="RefSeq" id="WP_204400720.1">
    <property type="nucleotide sequence ID" value="NZ_JAFBEE010000004.1"/>
</dbReference>
<feature type="domain" description="N-acetyltransferase" evidence="1">
    <location>
        <begin position="168"/>
        <end position="330"/>
    </location>
</feature>
<keyword evidence="3" id="KW-1185">Reference proteome</keyword>
<name>A0ABS2NPF0_9FIRM</name>
<evidence type="ECO:0000313" key="3">
    <source>
        <dbReference type="Proteomes" id="UP001314796"/>
    </source>
</evidence>
<dbReference type="EMBL" id="JAFBEE010000004">
    <property type="protein sequence ID" value="MBM7614454.1"/>
    <property type="molecule type" value="Genomic_DNA"/>
</dbReference>
<gene>
    <name evidence="2" type="ORF">JOC73_000965</name>
</gene>
<dbReference type="Gene3D" id="3.40.630.30">
    <property type="match status" value="1"/>
</dbReference>
<comment type="caution">
    <text evidence="2">The sequence shown here is derived from an EMBL/GenBank/DDBJ whole genome shotgun (WGS) entry which is preliminary data.</text>
</comment>
<evidence type="ECO:0000313" key="2">
    <source>
        <dbReference type="EMBL" id="MBM7614454.1"/>
    </source>
</evidence>
<proteinExistence type="predicted"/>
<sequence length="337" mass="38192">MKNNYEFRLINIDDIPVMTDLLIDRQNLEAEVFPFLKNSCLNMEYITYRLEKMFANNKIIGVGAFVNDELVGYLMGDIKINNRIGRAAIIPYEGIAIRLDQSSELIRHLYAKASVLWLQQGCFSHSGLVPIGGTVYYEAFLQLSFAIEQVHAVMNIREYKPFENAADADIRLANKMDSEAMGRMSSIISIFQNAAPVFSPALPEVLASINEGFKESVEKDDDIVLLAEKYKKELGFQMYKMITPNLMTPDDGIELCTAGTYQSHMGSGIGKKLMDEGCRIMKDKGYGNITTDWRITNLASSTFWPKCGFKPIAYRMTRYIDRNYAWANVNNPSIKNL</sequence>
<dbReference type="SUPFAM" id="SSF55729">
    <property type="entry name" value="Acyl-CoA N-acyltransferases (Nat)"/>
    <property type="match status" value="2"/>
</dbReference>
<dbReference type="Pfam" id="PF00583">
    <property type="entry name" value="Acetyltransf_1"/>
    <property type="match status" value="1"/>
</dbReference>